<comment type="caution">
    <text evidence="1">The sequence shown here is derived from an EMBL/GenBank/DDBJ whole genome shotgun (WGS) entry which is preliminary data.</text>
</comment>
<protein>
    <submittedName>
        <fullName evidence="1">Uncharacterized protein</fullName>
    </submittedName>
</protein>
<proteinExistence type="predicted"/>
<dbReference type="EMBL" id="CM023471">
    <property type="protein sequence ID" value="KAH7966624.1"/>
    <property type="molecule type" value="Genomic_DNA"/>
</dbReference>
<keyword evidence="2" id="KW-1185">Reference proteome</keyword>
<evidence type="ECO:0000313" key="2">
    <source>
        <dbReference type="Proteomes" id="UP000821865"/>
    </source>
</evidence>
<dbReference type="Proteomes" id="UP000821865">
    <property type="component" value="Chromosome 2"/>
</dbReference>
<organism evidence="1 2">
    <name type="scientific">Dermacentor silvarum</name>
    <name type="common">Tick</name>
    <dbReference type="NCBI Taxonomy" id="543639"/>
    <lineage>
        <taxon>Eukaryota</taxon>
        <taxon>Metazoa</taxon>
        <taxon>Ecdysozoa</taxon>
        <taxon>Arthropoda</taxon>
        <taxon>Chelicerata</taxon>
        <taxon>Arachnida</taxon>
        <taxon>Acari</taxon>
        <taxon>Parasitiformes</taxon>
        <taxon>Ixodida</taxon>
        <taxon>Ixodoidea</taxon>
        <taxon>Ixodidae</taxon>
        <taxon>Rhipicephalinae</taxon>
        <taxon>Dermacentor</taxon>
    </lineage>
</organism>
<sequence>MSRRLSSHEASEATVAEPQRGRGSRCSLGCPNSSLSPWYTSSRNGVSLSSMTITSPCQPLSVSGSVSGISYPTSVSSSIIPRTQTRLISASASGGGRLIRGGGADSMPRICRPLRVGADTAITGNEELFQLSVRVVPSHGRLAQSRSSSCGGGHAFLRHTSRISVRVGPRTSNPVVAERMRIADSLRRQASAGRRGANRPLFVPAEASESAERAEQQSTSPPSAARTIEFKHLDATPRVFTSIQEDATRPLGVKPARSISSPEEVGRALFSDWANRKEEMFADVFKGRKSFFADLLKLRHDEGRQPTARAQKVPTADSSRSEPFMTTISEMVEKDVPDTSAENDTVHSTIGPTNTARMTAIEEKAPLQAVTASKKLYLTSSEFDSYDLSRTADSITQARGALSDGVSKETLQDKAESRGEKLPECMSFDSQLKETETAPEVPRRDQGGFEEVKGTSVDLLIPKAESEDKMEVPLELVPSEQQLQDTKAMKVTQVSSLWSVEAASARAEVPTEASGYGYVPALVESTFEAPGATSDEHQVMPTSFEGPFASMASDMTDFPVLELSKTQEPDVSRQLPSLREPDHSEVQTQLVERPKMDDSAQLQVADTYHQFEASGARHPSRECDKLLPLESTATVEQVVTEEAFEKHGDIQLKGETTVDVAEEHSLSREPQKESEVRDVVPRQVDQGSELISSESYVAVDLTTAEQHDNIPLVESTKKPTDEEYLAKQERGNKTLDIVARYPEQESEIISSEQVPLSDVNVALQHDYIMPQTRIESSAVVEVKETEKHEGVPFAELATEPTDEEFLGRREPGKKTWYIIPRPPQQGEIVSTEPTPLSDVSATQQLDGVQLQQSGAPAADENLTQRETAKESELTDMVPRPEDQGGGFVLSERNEVVGVSAREKSDIAEPIEDDVATATDEYSAGKEKLEVRDLVLSEPDRTYKSLSSERSTVADIAALVEREDIKLVQPSAASDIGGYILARQEEKTSDGSDLVARDKERSSELVSSYPIAVVEASTIDRYKGQQLETSMVPIPLEEIDGTTSSTSLEPADAATMKDLDRRPLTEPDNIPSADDYSLTKQTEKVSEVQDIVARQPDESSDLVPSEDTQVAGMKEEEQRDESQPSWQITEYAFSRELKEGAAMDVVTKEPQKEEDIAHSIIVPSTLETSQSFPAIEYLSTRVAETSEQVTASTAARLEQALMTKGDEYPADASAEAVLQEKEQPAAEGPVDYGAQFWDMDYAAQFWDSEAIKLQLTNMWTPEGGAVVVEDIQADIMVPERVAALSDQYSVATTQPTRSWASPSKEVPGDTLAPLQFDELPDSPVEEILLEPGYFKHVVGAEVLEGLELRPQDREEAPTEVQAESGDIEALPDERPITSGQEGGMFHMESEGGKAADAPFGGVVAVSADMGAQPQPALPTLVEHLEYPGREEEVIEEHAESAVAEVLPAGRPTAISGQEDALGLEFPSRETTGEPIANAEEEMIAPVNVLPDLTWSVTSDRPTEHPEREPEATEETTAAAEPDFTVQQPKKVEEIKRTASDLVGDKFDSAANEERGPLLSIKRMEKHSCEKTSERILKRYGDTKPMESVTEAHESFVIAETETQFFGAETRESIMRNAPEKARAEAECSQSKFEPDVFLSDLIGKNGIEPTEPSQPCDYIARPLNIFDDVVGAAATSTTEAVSWKQSPSEDVVIKTESEGTKESGPYCREKEAVDYDNASDHINRVDEVSEGTSSKSPSDPFSSPKSSPLATFSPFPEAEFTSLTNQGQYVPRPTFDLESNRGTNLLACTKESDFTIRTVGDSECQSSLSAESNSSLDANVLRKLHKPPLRLSGGGFQQQLVNVNALSVPLGKRAFPGGMLPYSVYKNPFHSVSSASELDSTKDKDFCQKTGEIPENIFAAPSAKPTGEVPADATYVSLTESNVNILPLADESEQLPNCEATLNENEPGFQLDAAAYQQELPEVEDIAVSEAQGQYVHSEAVSSAQLHGLKTSFPAF</sequence>
<reference evidence="1" key="1">
    <citation type="submission" date="2020-05" db="EMBL/GenBank/DDBJ databases">
        <title>Large-scale comparative analyses of tick genomes elucidate their genetic diversity and vector capacities.</title>
        <authorList>
            <person name="Jia N."/>
            <person name="Wang J."/>
            <person name="Shi W."/>
            <person name="Du L."/>
            <person name="Sun Y."/>
            <person name="Zhan W."/>
            <person name="Jiang J."/>
            <person name="Wang Q."/>
            <person name="Zhang B."/>
            <person name="Ji P."/>
            <person name="Sakyi L.B."/>
            <person name="Cui X."/>
            <person name="Yuan T."/>
            <person name="Jiang B."/>
            <person name="Yang W."/>
            <person name="Lam T.T.-Y."/>
            <person name="Chang Q."/>
            <person name="Ding S."/>
            <person name="Wang X."/>
            <person name="Zhu J."/>
            <person name="Ruan X."/>
            <person name="Zhao L."/>
            <person name="Wei J."/>
            <person name="Que T."/>
            <person name="Du C."/>
            <person name="Cheng J."/>
            <person name="Dai P."/>
            <person name="Han X."/>
            <person name="Huang E."/>
            <person name="Gao Y."/>
            <person name="Liu J."/>
            <person name="Shao H."/>
            <person name="Ye R."/>
            <person name="Li L."/>
            <person name="Wei W."/>
            <person name="Wang X."/>
            <person name="Wang C."/>
            <person name="Yang T."/>
            <person name="Huo Q."/>
            <person name="Li W."/>
            <person name="Guo W."/>
            <person name="Chen H."/>
            <person name="Zhou L."/>
            <person name="Ni X."/>
            <person name="Tian J."/>
            <person name="Zhou Y."/>
            <person name="Sheng Y."/>
            <person name="Liu T."/>
            <person name="Pan Y."/>
            <person name="Xia L."/>
            <person name="Li J."/>
            <person name="Zhao F."/>
            <person name="Cao W."/>
        </authorList>
    </citation>
    <scope>NUCLEOTIDE SEQUENCE</scope>
    <source>
        <strain evidence="1">Dsil-2018</strain>
    </source>
</reference>
<evidence type="ECO:0000313" key="1">
    <source>
        <dbReference type="EMBL" id="KAH7966624.1"/>
    </source>
</evidence>
<gene>
    <name evidence="1" type="ORF">HPB49_018139</name>
</gene>
<accession>A0ACB8DEW4</accession>
<name>A0ACB8DEW4_DERSI</name>